<evidence type="ECO:0000313" key="3">
    <source>
        <dbReference type="Proteomes" id="UP000829196"/>
    </source>
</evidence>
<protein>
    <recommendedName>
        <fullName evidence="4">Retrovirus-related Pol polyprotein from transposon TNT 1-94</fullName>
    </recommendedName>
</protein>
<dbReference type="PANTHER" id="PTHR47481:SF21">
    <property type="entry name" value="BASIC-LEUCINE ZIPPER TRANSCRIPTION FACTOR Q-RELATED"/>
    <property type="match status" value="1"/>
</dbReference>
<feature type="region of interest" description="Disordered" evidence="1">
    <location>
        <begin position="100"/>
        <end position="128"/>
    </location>
</feature>
<organism evidence="2 3">
    <name type="scientific">Dendrobium nobile</name>
    <name type="common">Orchid</name>
    <dbReference type="NCBI Taxonomy" id="94219"/>
    <lineage>
        <taxon>Eukaryota</taxon>
        <taxon>Viridiplantae</taxon>
        <taxon>Streptophyta</taxon>
        <taxon>Embryophyta</taxon>
        <taxon>Tracheophyta</taxon>
        <taxon>Spermatophyta</taxon>
        <taxon>Magnoliopsida</taxon>
        <taxon>Liliopsida</taxon>
        <taxon>Asparagales</taxon>
        <taxon>Orchidaceae</taxon>
        <taxon>Epidendroideae</taxon>
        <taxon>Malaxideae</taxon>
        <taxon>Dendrobiinae</taxon>
        <taxon>Dendrobium</taxon>
    </lineage>
</organism>
<keyword evidence="3" id="KW-1185">Reference proteome</keyword>
<feature type="compositionally biased region" description="Low complexity" evidence="1">
    <location>
        <begin position="106"/>
        <end position="125"/>
    </location>
</feature>
<evidence type="ECO:0008006" key="4">
    <source>
        <dbReference type="Google" id="ProtNLM"/>
    </source>
</evidence>
<evidence type="ECO:0000313" key="2">
    <source>
        <dbReference type="EMBL" id="KAI0492110.1"/>
    </source>
</evidence>
<dbReference type="AlphaFoldDB" id="A0A8T3A7C7"/>
<dbReference type="PANTHER" id="PTHR47481">
    <property type="match status" value="1"/>
</dbReference>
<sequence>MMFQYLTDIKAKVDTIAASGSSIDTEDIILYTLNGLPASYQSFKVVIQNQLQPISLDDFYALLCSEELHITSDAGREVTAAPNTDSNYALIATRGTYRDRASNYHGRSSSRGSARSSAGRSSISRGGRRPRLNVECQICGKSGHSAVTCWYRHDSSYTSAPQAYVTTDTPSSADWFLDSGATEHLTTSSAHLQNLQPIQPSIVILREADKNK</sequence>
<gene>
    <name evidence="2" type="ORF">KFK09_026375</name>
</gene>
<dbReference type="InterPro" id="IPR036875">
    <property type="entry name" value="Znf_CCHC_sf"/>
</dbReference>
<name>A0A8T3A7C7_DENNO</name>
<dbReference type="OrthoDB" id="1726790at2759"/>
<accession>A0A8T3A7C7</accession>
<dbReference type="SUPFAM" id="SSF57756">
    <property type="entry name" value="Retrovirus zinc finger-like domains"/>
    <property type="match status" value="1"/>
</dbReference>
<proteinExistence type="predicted"/>
<dbReference type="Proteomes" id="UP000829196">
    <property type="component" value="Unassembled WGS sequence"/>
</dbReference>
<dbReference type="GO" id="GO:0008270">
    <property type="term" value="F:zinc ion binding"/>
    <property type="evidence" value="ECO:0007669"/>
    <property type="project" value="InterPro"/>
</dbReference>
<reference evidence="2" key="1">
    <citation type="journal article" date="2022" name="Front. Genet.">
        <title>Chromosome-Scale Assembly of the Dendrobium nobile Genome Provides Insights Into the Molecular Mechanism of the Biosynthesis of the Medicinal Active Ingredient of Dendrobium.</title>
        <authorList>
            <person name="Xu Q."/>
            <person name="Niu S.-C."/>
            <person name="Li K.-L."/>
            <person name="Zheng P.-J."/>
            <person name="Zhang X.-J."/>
            <person name="Jia Y."/>
            <person name="Liu Y."/>
            <person name="Niu Y.-X."/>
            <person name="Yu L.-H."/>
            <person name="Chen D.-F."/>
            <person name="Zhang G.-Q."/>
        </authorList>
    </citation>
    <scope>NUCLEOTIDE SEQUENCE</scope>
    <source>
        <tissue evidence="2">Leaf</tissue>
    </source>
</reference>
<dbReference type="EMBL" id="JAGYWB010000018">
    <property type="protein sequence ID" value="KAI0492110.1"/>
    <property type="molecule type" value="Genomic_DNA"/>
</dbReference>
<dbReference type="GO" id="GO:0003676">
    <property type="term" value="F:nucleic acid binding"/>
    <property type="evidence" value="ECO:0007669"/>
    <property type="project" value="InterPro"/>
</dbReference>
<evidence type="ECO:0000256" key="1">
    <source>
        <dbReference type="SAM" id="MobiDB-lite"/>
    </source>
</evidence>
<comment type="caution">
    <text evidence="2">The sequence shown here is derived from an EMBL/GenBank/DDBJ whole genome shotgun (WGS) entry which is preliminary data.</text>
</comment>